<keyword evidence="9" id="KW-1185">Reference proteome</keyword>
<dbReference type="GO" id="GO:0004222">
    <property type="term" value="F:metalloendopeptidase activity"/>
    <property type="evidence" value="ECO:0007669"/>
    <property type="project" value="InterPro"/>
</dbReference>
<dbReference type="AlphaFoldDB" id="A0A6A5VXP7"/>
<evidence type="ECO:0000256" key="3">
    <source>
        <dbReference type="ARBA" id="ARBA00022801"/>
    </source>
</evidence>
<keyword evidence="1 6" id="KW-0645">Protease</keyword>
<dbReference type="Pfam" id="PF01435">
    <property type="entry name" value="Peptidase_M48"/>
    <property type="match status" value="1"/>
</dbReference>
<dbReference type="GO" id="GO:0034982">
    <property type="term" value="P:mitochondrial protein processing"/>
    <property type="evidence" value="ECO:0007669"/>
    <property type="project" value="TreeGrafter"/>
</dbReference>
<keyword evidence="4 6" id="KW-0862">Zinc</keyword>
<keyword evidence="5 6" id="KW-0482">Metalloprotease</keyword>
<dbReference type="GO" id="GO:0046872">
    <property type="term" value="F:metal ion binding"/>
    <property type="evidence" value="ECO:0007669"/>
    <property type="project" value="UniProtKB-KW"/>
</dbReference>
<keyword evidence="3 6" id="KW-0378">Hydrolase</keyword>
<organism evidence="8 9">
    <name type="scientific">Amniculicola lignicola CBS 123094</name>
    <dbReference type="NCBI Taxonomy" id="1392246"/>
    <lineage>
        <taxon>Eukaryota</taxon>
        <taxon>Fungi</taxon>
        <taxon>Dikarya</taxon>
        <taxon>Ascomycota</taxon>
        <taxon>Pezizomycotina</taxon>
        <taxon>Dothideomycetes</taxon>
        <taxon>Pleosporomycetidae</taxon>
        <taxon>Pleosporales</taxon>
        <taxon>Amniculicolaceae</taxon>
        <taxon>Amniculicola</taxon>
    </lineage>
</organism>
<protein>
    <recommendedName>
        <fullName evidence="7">Peptidase M48 domain-containing protein</fullName>
    </recommendedName>
</protein>
<dbReference type="Proteomes" id="UP000799779">
    <property type="component" value="Unassembled WGS sequence"/>
</dbReference>
<dbReference type="PANTHER" id="PTHR22726">
    <property type="entry name" value="METALLOENDOPEPTIDASE OMA1"/>
    <property type="match status" value="1"/>
</dbReference>
<name>A0A6A5VXP7_9PLEO</name>
<reference evidence="8" key="1">
    <citation type="journal article" date="2020" name="Stud. Mycol.">
        <title>101 Dothideomycetes genomes: a test case for predicting lifestyles and emergence of pathogens.</title>
        <authorList>
            <person name="Haridas S."/>
            <person name="Albert R."/>
            <person name="Binder M."/>
            <person name="Bloem J."/>
            <person name="Labutti K."/>
            <person name="Salamov A."/>
            <person name="Andreopoulos B."/>
            <person name="Baker S."/>
            <person name="Barry K."/>
            <person name="Bills G."/>
            <person name="Bluhm B."/>
            <person name="Cannon C."/>
            <person name="Castanera R."/>
            <person name="Culley D."/>
            <person name="Daum C."/>
            <person name="Ezra D."/>
            <person name="Gonzalez J."/>
            <person name="Henrissat B."/>
            <person name="Kuo A."/>
            <person name="Liang C."/>
            <person name="Lipzen A."/>
            <person name="Lutzoni F."/>
            <person name="Magnuson J."/>
            <person name="Mondo S."/>
            <person name="Nolan M."/>
            <person name="Ohm R."/>
            <person name="Pangilinan J."/>
            <person name="Park H.-J."/>
            <person name="Ramirez L."/>
            <person name="Alfaro M."/>
            <person name="Sun H."/>
            <person name="Tritt A."/>
            <person name="Yoshinaga Y."/>
            <person name="Zwiers L.-H."/>
            <person name="Turgeon B."/>
            <person name="Goodwin S."/>
            <person name="Spatafora J."/>
            <person name="Crous P."/>
            <person name="Grigoriev I."/>
        </authorList>
    </citation>
    <scope>NUCLEOTIDE SEQUENCE</scope>
    <source>
        <strain evidence="8">CBS 123094</strain>
    </source>
</reference>
<evidence type="ECO:0000256" key="5">
    <source>
        <dbReference type="ARBA" id="ARBA00023049"/>
    </source>
</evidence>
<dbReference type="Gene3D" id="3.30.2010.10">
    <property type="entry name" value="Metalloproteases ('zincins'), catalytic domain"/>
    <property type="match status" value="1"/>
</dbReference>
<comment type="similarity">
    <text evidence="6">Belongs to the peptidase M48 family.</text>
</comment>
<accession>A0A6A5VXP7</accession>
<proteinExistence type="inferred from homology"/>
<keyword evidence="2" id="KW-0479">Metal-binding</keyword>
<gene>
    <name evidence="8" type="ORF">P154DRAFT_476443</name>
</gene>
<evidence type="ECO:0000256" key="2">
    <source>
        <dbReference type="ARBA" id="ARBA00022723"/>
    </source>
</evidence>
<dbReference type="InterPro" id="IPR001915">
    <property type="entry name" value="Peptidase_M48"/>
</dbReference>
<evidence type="ECO:0000313" key="8">
    <source>
        <dbReference type="EMBL" id="KAF1994180.1"/>
    </source>
</evidence>
<evidence type="ECO:0000256" key="1">
    <source>
        <dbReference type="ARBA" id="ARBA00022670"/>
    </source>
</evidence>
<dbReference type="PANTHER" id="PTHR22726:SF1">
    <property type="entry name" value="METALLOENDOPEPTIDASE OMA1, MITOCHONDRIAL"/>
    <property type="match status" value="1"/>
</dbReference>
<dbReference type="CDD" id="cd07331">
    <property type="entry name" value="M48C_Oma1_like"/>
    <property type="match status" value="1"/>
</dbReference>
<dbReference type="GO" id="GO:0005743">
    <property type="term" value="C:mitochondrial inner membrane"/>
    <property type="evidence" value="ECO:0007669"/>
    <property type="project" value="TreeGrafter"/>
</dbReference>
<feature type="domain" description="Peptidase M48" evidence="7">
    <location>
        <begin position="134"/>
        <end position="309"/>
    </location>
</feature>
<evidence type="ECO:0000313" key="9">
    <source>
        <dbReference type="Proteomes" id="UP000799779"/>
    </source>
</evidence>
<dbReference type="InterPro" id="IPR051156">
    <property type="entry name" value="Mito/Outer_Membr_Metalloprot"/>
</dbReference>
<sequence length="346" mass="39292">MLPRLSRIRILSSIQNVRRIPIANIPRIASRAYGQGRRPQYKRFTDSPGAASGAFGEFFMQWAAKPTFFRDVGIITLGGVGFYVYNLEEVPISGRRRFNIISPWLEEYIGEMTMNEIKEEYKGNFLPDDDPRVQQVRKVLQRLIPYATKAGLPGMDWEIHVIDSPEENAFVIPGGKVFVYTGILPACRDEDGIAAVLAHEIGHVVAHHIAESLSLSPLVWLGVLALASFDLSLGASMSIVNIFLKWPSSRKHEAEADYIGLMMMAEGCYRPEAAMDFWNRMERSDLEATPQILSTHPSHQNRGTNIQKWLPKAYEKQQESECHLMMNYSRQTIYILLHIAEIIRLT</sequence>
<evidence type="ECO:0000259" key="7">
    <source>
        <dbReference type="Pfam" id="PF01435"/>
    </source>
</evidence>
<evidence type="ECO:0000256" key="6">
    <source>
        <dbReference type="RuleBase" id="RU003983"/>
    </source>
</evidence>
<dbReference type="EMBL" id="ML977668">
    <property type="protein sequence ID" value="KAF1994180.1"/>
    <property type="molecule type" value="Genomic_DNA"/>
</dbReference>
<dbReference type="OrthoDB" id="7464992at2759"/>
<evidence type="ECO:0000256" key="4">
    <source>
        <dbReference type="ARBA" id="ARBA00022833"/>
    </source>
</evidence>
<dbReference type="GO" id="GO:0006515">
    <property type="term" value="P:protein quality control for misfolded or incompletely synthesized proteins"/>
    <property type="evidence" value="ECO:0007669"/>
    <property type="project" value="TreeGrafter"/>
</dbReference>
<comment type="cofactor">
    <cofactor evidence="6">
        <name>Zn(2+)</name>
        <dbReference type="ChEBI" id="CHEBI:29105"/>
    </cofactor>
    <text evidence="6">Binds 1 zinc ion per subunit.</text>
</comment>